<name>A0A645G0E8_9ZZZZ</name>
<gene>
    <name evidence="1" type="ORF">SDC9_167675</name>
</gene>
<accession>A0A645G0E8</accession>
<dbReference type="EMBL" id="VSSQ01068009">
    <property type="protein sequence ID" value="MPN20297.1"/>
    <property type="molecule type" value="Genomic_DNA"/>
</dbReference>
<evidence type="ECO:0000313" key="1">
    <source>
        <dbReference type="EMBL" id="MPN20297.1"/>
    </source>
</evidence>
<reference evidence="1" key="1">
    <citation type="submission" date="2019-08" db="EMBL/GenBank/DDBJ databases">
        <authorList>
            <person name="Kucharzyk K."/>
            <person name="Murdoch R.W."/>
            <person name="Higgins S."/>
            <person name="Loffler F."/>
        </authorList>
    </citation>
    <scope>NUCLEOTIDE SEQUENCE</scope>
</reference>
<comment type="caution">
    <text evidence="1">The sequence shown here is derived from an EMBL/GenBank/DDBJ whole genome shotgun (WGS) entry which is preliminary data.</text>
</comment>
<organism evidence="1">
    <name type="scientific">bioreactor metagenome</name>
    <dbReference type="NCBI Taxonomy" id="1076179"/>
    <lineage>
        <taxon>unclassified sequences</taxon>
        <taxon>metagenomes</taxon>
        <taxon>ecological metagenomes</taxon>
    </lineage>
</organism>
<sequence length="52" mass="5659">MGCNGIGINKDFFQPKVGELGLVHILLVIEGNLNLVNHFVVSPLLDQRTGEV</sequence>
<dbReference type="AlphaFoldDB" id="A0A645G0E8"/>
<protein>
    <submittedName>
        <fullName evidence="1">Uncharacterized protein</fullName>
    </submittedName>
</protein>
<proteinExistence type="predicted"/>